<comment type="catalytic activity">
    <reaction evidence="5">
        <text>2 superoxide + 2 H(+) = H2O2 + O2</text>
        <dbReference type="Rhea" id="RHEA:20696"/>
        <dbReference type="ChEBI" id="CHEBI:15378"/>
        <dbReference type="ChEBI" id="CHEBI:15379"/>
        <dbReference type="ChEBI" id="CHEBI:16240"/>
        <dbReference type="ChEBI" id="CHEBI:18421"/>
        <dbReference type="EC" id="1.15.1.1"/>
    </reaction>
</comment>
<dbReference type="PROSITE" id="PS00088">
    <property type="entry name" value="SOD_MN"/>
    <property type="match status" value="1"/>
</dbReference>
<dbReference type="InterPro" id="IPR019831">
    <property type="entry name" value="Mn/Fe_SOD_N"/>
</dbReference>
<dbReference type="SUPFAM" id="SSF46609">
    <property type="entry name" value="Fe,Mn superoxide dismutase (SOD), N-terminal domain"/>
    <property type="match status" value="1"/>
</dbReference>
<name>A0ABS3BY63_9BACT</name>
<keyword evidence="9" id="KW-1185">Reference proteome</keyword>
<evidence type="ECO:0000313" key="9">
    <source>
        <dbReference type="Proteomes" id="UP000664317"/>
    </source>
</evidence>
<dbReference type="PANTHER" id="PTHR43595">
    <property type="entry name" value="37S RIBOSOMAL PROTEIN S26, MITOCHONDRIAL"/>
    <property type="match status" value="1"/>
</dbReference>
<gene>
    <name evidence="8" type="ORF">J0A68_01420</name>
</gene>
<comment type="caution">
    <text evidence="8">The sequence shown here is derived from an EMBL/GenBank/DDBJ whole genome shotgun (WGS) entry which is preliminary data.</text>
</comment>
<dbReference type="SUPFAM" id="SSF54719">
    <property type="entry name" value="Fe,Mn superoxide dismutase (SOD), C-terminal domain"/>
    <property type="match status" value="1"/>
</dbReference>
<evidence type="ECO:0000256" key="1">
    <source>
        <dbReference type="ARBA" id="ARBA00008714"/>
    </source>
</evidence>
<keyword evidence="3 5" id="KW-0479">Metal-binding</keyword>
<comment type="similarity">
    <text evidence="1 5">Belongs to the iron/manganese superoxide dismutase family.</text>
</comment>
<dbReference type="PANTHER" id="PTHR43595:SF2">
    <property type="entry name" value="SMALL RIBOSOMAL SUBUNIT PROTEIN MS42"/>
    <property type="match status" value="1"/>
</dbReference>
<dbReference type="EC" id="1.15.1.1" evidence="2 5"/>
<evidence type="ECO:0000259" key="6">
    <source>
        <dbReference type="Pfam" id="PF00081"/>
    </source>
</evidence>
<comment type="function">
    <text evidence="5">Destroys radicals which are normally produced within the cells and which are toxic to biological systems.</text>
</comment>
<dbReference type="Gene3D" id="1.10.287.990">
    <property type="entry name" value="Fe,Mn superoxide dismutase (SOD) domain"/>
    <property type="match status" value="1"/>
</dbReference>
<reference evidence="8 9" key="1">
    <citation type="submission" date="2021-03" db="EMBL/GenBank/DDBJ databases">
        <title>novel species isolated from a fishpond in China.</title>
        <authorList>
            <person name="Lu H."/>
            <person name="Cai Z."/>
        </authorList>
    </citation>
    <scope>NUCLEOTIDE SEQUENCE [LARGE SCALE GENOMIC DNA]</scope>
    <source>
        <strain evidence="8 9">H41</strain>
    </source>
</reference>
<organism evidence="8 9">
    <name type="scientific">Algoriphagus oliviformis</name>
    <dbReference type="NCBI Taxonomy" id="2811231"/>
    <lineage>
        <taxon>Bacteria</taxon>
        <taxon>Pseudomonadati</taxon>
        <taxon>Bacteroidota</taxon>
        <taxon>Cytophagia</taxon>
        <taxon>Cytophagales</taxon>
        <taxon>Cyclobacteriaceae</taxon>
        <taxon>Algoriphagus</taxon>
    </lineage>
</organism>
<dbReference type="Proteomes" id="UP000664317">
    <property type="component" value="Unassembled WGS sequence"/>
</dbReference>
<dbReference type="PIRSF" id="PIRSF000349">
    <property type="entry name" value="SODismutase"/>
    <property type="match status" value="1"/>
</dbReference>
<dbReference type="Pfam" id="PF02777">
    <property type="entry name" value="Sod_Fe_C"/>
    <property type="match status" value="1"/>
</dbReference>
<dbReference type="InterPro" id="IPR019833">
    <property type="entry name" value="Mn/Fe_SOD_BS"/>
</dbReference>
<feature type="domain" description="Manganese/iron superoxide dismutase C-terminal" evidence="7">
    <location>
        <begin position="91"/>
        <end position="195"/>
    </location>
</feature>
<dbReference type="InterPro" id="IPR019832">
    <property type="entry name" value="Mn/Fe_SOD_C"/>
</dbReference>
<feature type="domain" description="Manganese/iron superoxide dismutase N-terminal" evidence="6">
    <location>
        <begin position="3"/>
        <end position="84"/>
    </location>
</feature>
<dbReference type="EMBL" id="JAFKCT010000001">
    <property type="protein sequence ID" value="MBN7809595.1"/>
    <property type="molecule type" value="Genomic_DNA"/>
</dbReference>
<dbReference type="InterPro" id="IPR001189">
    <property type="entry name" value="Mn/Fe_SOD"/>
</dbReference>
<evidence type="ECO:0000256" key="2">
    <source>
        <dbReference type="ARBA" id="ARBA00012682"/>
    </source>
</evidence>
<evidence type="ECO:0000259" key="7">
    <source>
        <dbReference type="Pfam" id="PF02777"/>
    </source>
</evidence>
<protein>
    <recommendedName>
        <fullName evidence="2 5">Superoxide dismutase</fullName>
        <ecNumber evidence="2 5">1.15.1.1</ecNumber>
    </recommendedName>
</protein>
<dbReference type="RefSeq" id="WP_206576397.1">
    <property type="nucleotide sequence ID" value="NZ_JAFKCT010000001.1"/>
</dbReference>
<keyword evidence="4 5" id="KW-0560">Oxidoreductase</keyword>
<evidence type="ECO:0000256" key="4">
    <source>
        <dbReference type="ARBA" id="ARBA00023002"/>
    </source>
</evidence>
<sequence>MAFTLPALPYAFDALEPHIDARTMEIHHGKHHNAYVTNLNNAIAGTDLEGKSLEELMKVAGSNAAVRNNGGGHWNHSFFWTILSPNGGGAPSGDLAAAIDAKFGSFDALKEAFNKAGATRFGSGWAWLCVDAKKELCVCSSPNQDNPLMDVAECPGTPILGLDVWEHAYYLNYQNRRPDYISAFWNLVNWDEVSKLYAAAK</sequence>
<dbReference type="Pfam" id="PF00081">
    <property type="entry name" value="Sod_Fe_N"/>
    <property type="match status" value="1"/>
</dbReference>
<proteinExistence type="inferred from homology"/>
<evidence type="ECO:0000256" key="3">
    <source>
        <dbReference type="ARBA" id="ARBA00022723"/>
    </source>
</evidence>
<dbReference type="InterPro" id="IPR036324">
    <property type="entry name" value="Mn/Fe_SOD_N_sf"/>
</dbReference>
<accession>A0ABS3BY63</accession>
<dbReference type="InterPro" id="IPR036314">
    <property type="entry name" value="SOD_C_sf"/>
</dbReference>
<dbReference type="PRINTS" id="PR01703">
    <property type="entry name" value="MNSODISMTASE"/>
</dbReference>
<dbReference type="Gene3D" id="3.55.40.20">
    <property type="entry name" value="Iron/manganese superoxide dismutase, C-terminal domain"/>
    <property type="match status" value="1"/>
</dbReference>
<evidence type="ECO:0000256" key="5">
    <source>
        <dbReference type="RuleBase" id="RU000414"/>
    </source>
</evidence>
<evidence type="ECO:0000313" key="8">
    <source>
        <dbReference type="EMBL" id="MBN7809595.1"/>
    </source>
</evidence>